<sequence length="163" mass="17490">MSTTTTALDLITAPASALLAALPPRSPTSCPSSPQSLPVHVTAPHSASRRTRALVIHSRLHKVLPCSGTLAPPAASRAMEECVGCLVRQGQCAAQIERIAHVKEDGVRRGLLKPGEEPGLFAVWMLGRWAVGVNNPQDLKDVWTEHSTFEKFRPQKDLADGST</sequence>
<dbReference type="Proteomes" id="UP000193411">
    <property type="component" value="Unassembled WGS sequence"/>
</dbReference>
<accession>A0A1Y2H739</accession>
<comment type="caution">
    <text evidence="2">The sequence shown here is derived from an EMBL/GenBank/DDBJ whole genome shotgun (WGS) entry which is preliminary data.</text>
</comment>
<name>A0A1Y2H739_9FUNG</name>
<keyword evidence="3" id="KW-1185">Reference proteome</keyword>
<evidence type="ECO:0000313" key="3">
    <source>
        <dbReference type="Proteomes" id="UP000193411"/>
    </source>
</evidence>
<gene>
    <name evidence="2" type="ORF">BCR44DRAFT_1464681</name>
</gene>
<feature type="non-terminal residue" evidence="2">
    <location>
        <position position="163"/>
    </location>
</feature>
<proteinExistence type="predicted"/>
<evidence type="ECO:0000256" key="1">
    <source>
        <dbReference type="SAM" id="MobiDB-lite"/>
    </source>
</evidence>
<evidence type="ECO:0008006" key="4">
    <source>
        <dbReference type="Google" id="ProtNLM"/>
    </source>
</evidence>
<dbReference type="AlphaFoldDB" id="A0A1Y2H739"/>
<evidence type="ECO:0000313" key="2">
    <source>
        <dbReference type="EMBL" id="ORZ30407.1"/>
    </source>
</evidence>
<protein>
    <recommendedName>
        <fullName evidence="4">Cytochrome P450</fullName>
    </recommendedName>
</protein>
<dbReference type="EMBL" id="MCFL01000085">
    <property type="protein sequence ID" value="ORZ30407.1"/>
    <property type="molecule type" value="Genomic_DNA"/>
</dbReference>
<reference evidence="2 3" key="1">
    <citation type="submission" date="2016-07" db="EMBL/GenBank/DDBJ databases">
        <title>Pervasive Adenine N6-methylation of Active Genes in Fungi.</title>
        <authorList>
            <consortium name="DOE Joint Genome Institute"/>
            <person name="Mondo S.J."/>
            <person name="Dannebaum R.O."/>
            <person name="Kuo R.C."/>
            <person name="Labutti K."/>
            <person name="Haridas S."/>
            <person name="Kuo A."/>
            <person name="Salamov A."/>
            <person name="Ahrendt S.R."/>
            <person name="Lipzen A."/>
            <person name="Sullivan W."/>
            <person name="Andreopoulos W.B."/>
            <person name="Clum A."/>
            <person name="Lindquist E."/>
            <person name="Daum C."/>
            <person name="Ramamoorthy G.K."/>
            <person name="Gryganskyi A."/>
            <person name="Culley D."/>
            <person name="Magnuson J.K."/>
            <person name="James T.Y."/>
            <person name="O'Malley M.A."/>
            <person name="Stajich J.E."/>
            <person name="Spatafora J.W."/>
            <person name="Visel A."/>
            <person name="Grigoriev I.V."/>
        </authorList>
    </citation>
    <scope>NUCLEOTIDE SEQUENCE [LARGE SCALE GENOMIC DNA]</scope>
    <source>
        <strain evidence="2 3">PL171</strain>
    </source>
</reference>
<feature type="region of interest" description="Disordered" evidence="1">
    <location>
        <begin position="24"/>
        <end position="44"/>
    </location>
</feature>
<organism evidence="2 3">
    <name type="scientific">Catenaria anguillulae PL171</name>
    <dbReference type="NCBI Taxonomy" id="765915"/>
    <lineage>
        <taxon>Eukaryota</taxon>
        <taxon>Fungi</taxon>
        <taxon>Fungi incertae sedis</taxon>
        <taxon>Blastocladiomycota</taxon>
        <taxon>Blastocladiomycetes</taxon>
        <taxon>Blastocladiales</taxon>
        <taxon>Catenariaceae</taxon>
        <taxon>Catenaria</taxon>
    </lineage>
</organism>
<feature type="compositionally biased region" description="Low complexity" evidence="1">
    <location>
        <begin position="24"/>
        <end position="38"/>
    </location>
</feature>